<dbReference type="OrthoDB" id="1682379at2"/>
<dbReference type="AlphaFoldDB" id="A0A0M9VJJ5"/>
<keyword evidence="2" id="KW-0732">Signal</keyword>
<proteinExistence type="predicted"/>
<evidence type="ECO:0000256" key="1">
    <source>
        <dbReference type="SAM" id="MobiDB-lite"/>
    </source>
</evidence>
<keyword evidence="5" id="KW-1185">Reference proteome</keyword>
<dbReference type="Pfam" id="PF14905">
    <property type="entry name" value="OMP_b-brl_3"/>
    <property type="match status" value="1"/>
</dbReference>
<dbReference type="Proteomes" id="UP000037755">
    <property type="component" value="Unassembled WGS sequence"/>
</dbReference>
<dbReference type="Pfam" id="PF13620">
    <property type="entry name" value="CarboxypepD_reg"/>
    <property type="match status" value="1"/>
</dbReference>
<dbReference type="RefSeq" id="WP_054409536.1">
    <property type="nucleotide sequence ID" value="NZ_FOYA01000002.1"/>
</dbReference>
<feature type="region of interest" description="Disordered" evidence="1">
    <location>
        <begin position="402"/>
        <end position="439"/>
    </location>
</feature>
<comment type="caution">
    <text evidence="4">The sequence shown here is derived from an EMBL/GenBank/DDBJ whole genome shotgun (WGS) entry which is preliminary data.</text>
</comment>
<dbReference type="STRING" id="1202724.AM493_18490"/>
<feature type="domain" description="Outer membrane protein beta-barrel" evidence="3">
    <location>
        <begin position="470"/>
        <end position="776"/>
    </location>
</feature>
<evidence type="ECO:0000256" key="2">
    <source>
        <dbReference type="SAM" id="SignalP"/>
    </source>
</evidence>
<organism evidence="4 5">
    <name type="scientific">Flavobacterium akiainvivens</name>
    <dbReference type="NCBI Taxonomy" id="1202724"/>
    <lineage>
        <taxon>Bacteria</taxon>
        <taxon>Pseudomonadati</taxon>
        <taxon>Bacteroidota</taxon>
        <taxon>Flavobacteriia</taxon>
        <taxon>Flavobacteriales</taxon>
        <taxon>Flavobacteriaceae</taxon>
        <taxon>Flavobacterium</taxon>
    </lineage>
</organism>
<evidence type="ECO:0000313" key="5">
    <source>
        <dbReference type="Proteomes" id="UP000037755"/>
    </source>
</evidence>
<feature type="region of interest" description="Disordered" evidence="1">
    <location>
        <begin position="332"/>
        <end position="358"/>
    </location>
</feature>
<dbReference type="InterPro" id="IPR008969">
    <property type="entry name" value="CarboxyPept-like_regulatory"/>
</dbReference>
<evidence type="ECO:0000259" key="3">
    <source>
        <dbReference type="Pfam" id="PF14905"/>
    </source>
</evidence>
<dbReference type="SUPFAM" id="SSF49464">
    <property type="entry name" value="Carboxypeptidase regulatory domain-like"/>
    <property type="match status" value="1"/>
</dbReference>
<gene>
    <name evidence="4" type="ORF">AM493_18490</name>
</gene>
<dbReference type="Gene3D" id="2.60.40.1120">
    <property type="entry name" value="Carboxypeptidase-like, regulatory domain"/>
    <property type="match status" value="1"/>
</dbReference>
<dbReference type="PATRIC" id="fig|1202724.3.peg.3839"/>
<feature type="compositionally biased region" description="Polar residues" evidence="1">
    <location>
        <begin position="428"/>
        <end position="439"/>
    </location>
</feature>
<accession>A0A0M9VJJ5</accession>
<protein>
    <recommendedName>
        <fullName evidence="3">Outer membrane protein beta-barrel domain-containing protein</fullName>
    </recommendedName>
</protein>
<dbReference type="EMBL" id="LIYD01000005">
    <property type="protein sequence ID" value="KOS07819.1"/>
    <property type="molecule type" value="Genomic_DNA"/>
</dbReference>
<feature type="signal peptide" evidence="2">
    <location>
        <begin position="1"/>
        <end position="18"/>
    </location>
</feature>
<dbReference type="InterPro" id="IPR041700">
    <property type="entry name" value="OMP_b-brl_3"/>
</dbReference>
<feature type="chain" id="PRO_5005839056" description="Outer membrane protein beta-barrel domain-containing protein" evidence="2">
    <location>
        <begin position="19"/>
        <end position="926"/>
    </location>
</feature>
<dbReference type="SUPFAM" id="SSF56935">
    <property type="entry name" value="Porins"/>
    <property type="match status" value="1"/>
</dbReference>
<feature type="compositionally biased region" description="Basic and acidic residues" evidence="1">
    <location>
        <begin position="416"/>
        <end position="427"/>
    </location>
</feature>
<reference evidence="4 5" key="1">
    <citation type="submission" date="2015-08" db="EMBL/GenBank/DDBJ databases">
        <title>Whole genome sequence of Flavobacterium akiainvivens IK-1T, from decaying Wikstroemia oahuensis, an endemic Hawaiian shrub.</title>
        <authorList>
            <person name="Wan X."/>
            <person name="Hou S."/>
            <person name="Saito J."/>
            <person name="Donachie S."/>
        </authorList>
    </citation>
    <scope>NUCLEOTIDE SEQUENCE [LARGE SCALE GENOMIC DNA]</scope>
    <source>
        <strain evidence="4 5">IK-1</strain>
    </source>
</reference>
<name>A0A0M9VJJ5_9FLAO</name>
<sequence>MRLTISLIFMLCTAVAFGQNVVFKGKVTDMANAPLDGATIFLTKVKDSTVVEYTVSDSKGNWELKTLKPKDTINLKVAYTGLATYVQKLNPGTENRDFGTLKLEEQPTELDELFIEAEIPPIVIKNDTLEFNAASFKVRPNAKVEELIKKLPGVSISNDGKITFNGREVNQFLVDGKPFFGTDGAVALENLPAEIIDKVQVTDLKTKQEEMTGQKAKSQDASINLTLKKDRKKGVFGTIAAGYGTNGRYEAALFANYFNDTQRISLTGSSNNINSFGLGMDFGGRGRGSVRAVGGAIGGFGGGNGLSVSSSAGVNYSDEWIKDSESTISYSNSINEHENRSRSESINYTPEETDPVTGEIIDSTYRSNESSSSKGSNYSHNVDGQFRFKIDSTTNIMYMPRFSTSEGKSNSVSESMSERLSDSRLLNDSEAQSYSENNGKSFTGSVNLYKYSKAKKGRGLSAVLTHNNRSNYTENNNRSVTNSYTYSGGTMQTSTDDRNQVLYNNNSNDSYSVKLEYFEPVTDSLRLSISADLGNDKSVNNRQSYDFDPVTGRYTVYNDSLSNYLSSNTFSVVPQVGLMLDKKKYSINLDAGVNYSAFRNFSDYLGTGFSFTKNYLLPAASMRAAYKFERFESLDFFYNYSANFPQGSQILPVRDLSNPLNTTVGNPDLDPSTTHSFRLNYRNFGGGGSKAGYNIMGGVTFFGNQVVRFTTINESAQTETSYRNISGAMNANLGINWNKYINRDDKTLSINLNLFGNYGSNKGFLNGREYNSRSLSLTPSAFISYDYTDYFNLTPTYSMSFSMYDYQNYSVNSSSSMVHRFALQATSYWPKNLMFANDLSYTYNPQVPDNFRRGFLFWNTALAYSVLDEKLMFKVKVYDVLNQNNGVQRNVGPTVTTDQENLVLKRYVMFTLTYKLDAFGGKSKKD</sequence>
<feature type="compositionally biased region" description="Polar residues" evidence="1">
    <location>
        <begin position="402"/>
        <end position="415"/>
    </location>
</feature>
<evidence type="ECO:0000313" key="4">
    <source>
        <dbReference type="EMBL" id="KOS07819.1"/>
    </source>
</evidence>